<keyword evidence="2" id="KW-1185">Reference proteome</keyword>
<accession>A0ABQ1JKU0</accession>
<gene>
    <name evidence="1" type="ORF">GCM10007424_08560</name>
</gene>
<comment type="caution">
    <text evidence="1">The sequence shown here is derived from an EMBL/GenBank/DDBJ whole genome shotgun (WGS) entry which is preliminary data.</text>
</comment>
<dbReference type="Proteomes" id="UP000615760">
    <property type="component" value="Unassembled WGS sequence"/>
</dbReference>
<evidence type="ECO:0008006" key="3">
    <source>
        <dbReference type="Google" id="ProtNLM"/>
    </source>
</evidence>
<name>A0ABQ1JKU0_9FLAO</name>
<evidence type="ECO:0000313" key="1">
    <source>
        <dbReference type="EMBL" id="GGB70851.1"/>
    </source>
</evidence>
<evidence type="ECO:0000313" key="2">
    <source>
        <dbReference type="Proteomes" id="UP000615760"/>
    </source>
</evidence>
<dbReference type="RefSeq" id="WP_188620012.1">
    <property type="nucleotide sequence ID" value="NZ_BMJE01000002.1"/>
</dbReference>
<dbReference type="EMBL" id="BMJE01000002">
    <property type="protein sequence ID" value="GGB70851.1"/>
    <property type="molecule type" value="Genomic_DNA"/>
</dbReference>
<reference evidence="2" key="1">
    <citation type="journal article" date="2019" name="Int. J. Syst. Evol. Microbiol.">
        <title>The Global Catalogue of Microorganisms (GCM) 10K type strain sequencing project: providing services to taxonomists for standard genome sequencing and annotation.</title>
        <authorList>
            <consortium name="The Broad Institute Genomics Platform"/>
            <consortium name="The Broad Institute Genome Sequencing Center for Infectious Disease"/>
            <person name="Wu L."/>
            <person name="Ma J."/>
        </authorList>
    </citation>
    <scope>NUCLEOTIDE SEQUENCE [LARGE SCALE GENOMIC DNA]</scope>
    <source>
        <strain evidence="2">CGMCC 1.15461</strain>
    </source>
</reference>
<sequence length="286" mass="33731">MQIIRLIILSSFLFISCKKDTPVKSSIDPDNVTDTTIKKEATNSKLNKLAKQLSGLWINSSYLDSIKVSKSISKSRNYYSDILGFYLYEENLLSEKSSIWGFTENEGGYTYPIKYNTDTNNFIFDVSRKNEYPEEMDFSMYLKKDKLEIMYTIPKRKKILYTRISHSKNIDELDYELNHILFEGTYVDSITQKEFIFQRNGTVKGFDSITNYELQYNFVVELKPIDMIFLSSSDEPYSDLYHYEIKDDKIMLYSNRSYPDEKTEDEFIPETGYIIEEKPTFILMKK</sequence>
<protein>
    <recommendedName>
        <fullName evidence="3">DUF4738 domain-containing protein</fullName>
    </recommendedName>
</protein>
<dbReference type="PROSITE" id="PS51257">
    <property type="entry name" value="PROKAR_LIPOPROTEIN"/>
    <property type="match status" value="1"/>
</dbReference>
<organism evidence="1 2">
    <name type="scientific">Flavobacterium suaedae</name>
    <dbReference type="NCBI Taxonomy" id="1767027"/>
    <lineage>
        <taxon>Bacteria</taxon>
        <taxon>Pseudomonadati</taxon>
        <taxon>Bacteroidota</taxon>
        <taxon>Flavobacteriia</taxon>
        <taxon>Flavobacteriales</taxon>
        <taxon>Flavobacteriaceae</taxon>
        <taxon>Flavobacterium</taxon>
    </lineage>
</organism>
<proteinExistence type="predicted"/>